<name>A0ABQ0A3G7_9GAMM</name>
<feature type="region of interest" description="Disordered" evidence="1">
    <location>
        <begin position="299"/>
        <end position="410"/>
    </location>
</feature>
<evidence type="ECO:0000313" key="4">
    <source>
        <dbReference type="Proteomes" id="UP001481413"/>
    </source>
</evidence>
<proteinExistence type="predicted"/>
<keyword evidence="4" id="KW-1185">Reference proteome</keyword>
<dbReference type="InterPro" id="IPR052026">
    <property type="entry name" value="ExeA_AAA_ATPase_DNA-bind"/>
</dbReference>
<protein>
    <recommendedName>
        <fullName evidence="2">SPOR domain-containing protein</fullName>
    </recommendedName>
</protein>
<dbReference type="Pfam" id="PF13401">
    <property type="entry name" value="AAA_22"/>
    <property type="match status" value="1"/>
</dbReference>
<dbReference type="InterPro" id="IPR049945">
    <property type="entry name" value="AAA_22"/>
</dbReference>
<feature type="domain" description="SPOR" evidence="2">
    <location>
        <begin position="417"/>
        <end position="497"/>
    </location>
</feature>
<dbReference type="InterPro" id="IPR007730">
    <property type="entry name" value="SPOR-like_dom"/>
</dbReference>
<reference evidence="3 4" key="1">
    <citation type="submission" date="2024-04" db="EMBL/GenBank/DDBJ databases">
        <title>Draft genome sequence of Thalassolituus maritimus NBRC 116585.</title>
        <authorList>
            <person name="Miyakawa T."/>
            <person name="Kusuya Y."/>
            <person name="Miura T."/>
        </authorList>
    </citation>
    <scope>NUCLEOTIDE SEQUENCE [LARGE SCALE GENOMIC DNA]</scope>
    <source>
        <strain evidence="3 4">5NW40-0001</strain>
    </source>
</reference>
<dbReference type="PANTHER" id="PTHR35894">
    <property type="entry name" value="GENERAL SECRETION PATHWAY PROTEIN A-RELATED"/>
    <property type="match status" value="1"/>
</dbReference>
<feature type="compositionally biased region" description="Polar residues" evidence="1">
    <location>
        <begin position="346"/>
        <end position="355"/>
    </location>
</feature>
<comment type="caution">
    <text evidence="3">The sequence shown here is derived from an EMBL/GenBank/DDBJ whole genome shotgun (WGS) entry which is preliminary data.</text>
</comment>
<organism evidence="3 4">
    <name type="scientific">Thalassolituus maritimus</name>
    <dbReference type="NCBI Taxonomy" id="484498"/>
    <lineage>
        <taxon>Bacteria</taxon>
        <taxon>Pseudomonadati</taxon>
        <taxon>Pseudomonadota</taxon>
        <taxon>Gammaproteobacteria</taxon>
        <taxon>Oceanospirillales</taxon>
        <taxon>Oceanospirillaceae</taxon>
        <taxon>Thalassolituus</taxon>
    </lineage>
</organism>
<evidence type="ECO:0000259" key="2">
    <source>
        <dbReference type="PROSITE" id="PS51724"/>
    </source>
</evidence>
<accession>A0ABQ0A3G7</accession>
<dbReference type="PANTHER" id="PTHR35894:SF1">
    <property type="entry name" value="PHOSPHORIBULOKINASE _ URIDINE KINASE FAMILY"/>
    <property type="match status" value="1"/>
</dbReference>
<evidence type="ECO:0000256" key="1">
    <source>
        <dbReference type="SAM" id="MobiDB-lite"/>
    </source>
</evidence>
<dbReference type="InterPro" id="IPR036680">
    <property type="entry name" value="SPOR-like_sf"/>
</dbReference>
<dbReference type="Proteomes" id="UP001481413">
    <property type="component" value="Unassembled WGS sequence"/>
</dbReference>
<dbReference type="RefSeq" id="WP_353296051.1">
    <property type="nucleotide sequence ID" value="NZ_BAABWH010000011.1"/>
</dbReference>
<gene>
    <name evidence="3" type="ORF">NBRC116585_29620</name>
</gene>
<dbReference type="EMBL" id="BAABWH010000011">
    <property type="protein sequence ID" value="GAA6146842.1"/>
    <property type="molecule type" value="Genomic_DNA"/>
</dbReference>
<evidence type="ECO:0000313" key="3">
    <source>
        <dbReference type="EMBL" id="GAA6146842.1"/>
    </source>
</evidence>
<dbReference type="Pfam" id="PF05036">
    <property type="entry name" value="SPOR"/>
    <property type="match status" value="1"/>
</dbReference>
<sequence>METDFEHDLSGLTGVEREQLRGNFAMNRLLESQTRHVELLSHLASYSELLVAVTGLEGAGKSFIANSLAAQREEPDQTLLLTASVMLGMPSILSALASHWDMPAIHEDSVQAREAIKNEAVSRSESGGNLLLIIDQADQLDAETLNDIAHFALLAPQALSVVLFGTPGYETQFRNSPAQAPIHVLGLEPLTDAEINTLVSQVYGDGENCPLSQAELSELMMDSGCLPGPALNHAQRMLSSVARVVPAQTGGFPVKNILAIAGIVTIIAMVGLYQWGAGSTVDNDSVVASENIGEREAVVPAKDFNYPDPQSEGVPETSAVPPANASTPMTADAASPVEVAAEGAVSQKTASASELQKTEAETSPKVAPAIASQSTDAVLAESGTRDSESSVATTDASAPEKIQPTKPTYTPDERALLAADSGYIVQLLGSFSGIGASEFRQGWQNQVTGTLYQYQTTHQNRDWFVVVSGVYSTRAEARAAVNAMPASLRKQSPWVRPLGDVQKVIR</sequence>
<dbReference type="PROSITE" id="PS51724">
    <property type="entry name" value="SPOR"/>
    <property type="match status" value="1"/>
</dbReference>
<dbReference type="InterPro" id="IPR027417">
    <property type="entry name" value="P-loop_NTPase"/>
</dbReference>
<dbReference type="Gene3D" id="3.30.70.1070">
    <property type="entry name" value="Sporulation related repeat"/>
    <property type="match status" value="1"/>
</dbReference>
<dbReference type="SUPFAM" id="SSF52540">
    <property type="entry name" value="P-loop containing nucleoside triphosphate hydrolases"/>
    <property type="match status" value="1"/>
</dbReference>